<dbReference type="InterPro" id="IPR006674">
    <property type="entry name" value="HD_domain"/>
</dbReference>
<dbReference type="CDD" id="cd00077">
    <property type="entry name" value="HDc"/>
    <property type="match status" value="1"/>
</dbReference>
<dbReference type="NCBIfam" id="TIGR00277">
    <property type="entry name" value="HDIG"/>
    <property type="match status" value="1"/>
</dbReference>
<dbReference type="PROSITE" id="PS51831">
    <property type="entry name" value="HD"/>
    <property type="match status" value="1"/>
</dbReference>
<dbReference type="PANTHER" id="PTHR43155:SF2">
    <property type="entry name" value="CYCLIC DI-GMP PHOSPHODIESTERASE PA4108"/>
    <property type="match status" value="1"/>
</dbReference>
<evidence type="ECO:0000313" key="4">
    <source>
        <dbReference type="Proteomes" id="UP001529491"/>
    </source>
</evidence>
<evidence type="ECO:0000259" key="2">
    <source>
        <dbReference type="PROSITE" id="PS51832"/>
    </source>
</evidence>
<dbReference type="InterPro" id="IPR006675">
    <property type="entry name" value="HDIG_dom"/>
</dbReference>
<dbReference type="Pfam" id="PF11871">
    <property type="entry name" value="DUF3391"/>
    <property type="match status" value="1"/>
</dbReference>
<dbReference type="InterPro" id="IPR021812">
    <property type="entry name" value="DUF3391"/>
</dbReference>
<evidence type="ECO:0000313" key="3">
    <source>
        <dbReference type="EMBL" id="WOT03919.1"/>
    </source>
</evidence>
<dbReference type="Proteomes" id="UP001529491">
    <property type="component" value="Chromosome"/>
</dbReference>
<dbReference type="EMBL" id="CP136522">
    <property type="protein sequence ID" value="WOT03919.1"/>
    <property type="molecule type" value="Genomic_DNA"/>
</dbReference>
<dbReference type="RefSeq" id="WP_310471550.1">
    <property type="nucleotide sequence ID" value="NZ_CP136522.1"/>
</dbReference>
<dbReference type="Gene3D" id="1.10.3210.10">
    <property type="entry name" value="Hypothetical protein af1432"/>
    <property type="match status" value="1"/>
</dbReference>
<dbReference type="Pfam" id="PF13487">
    <property type="entry name" value="HD_5"/>
    <property type="match status" value="1"/>
</dbReference>
<feature type="domain" description="HD-GYP" evidence="2">
    <location>
        <begin position="133"/>
        <end position="329"/>
    </location>
</feature>
<name>A0ABZ0JUD0_9GAMM</name>
<dbReference type="PROSITE" id="PS51832">
    <property type="entry name" value="HD_GYP"/>
    <property type="match status" value="1"/>
</dbReference>
<gene>
    <name evidence="3" type="ORF">RGE70_11280</name>
</gene>
<reference evidence="3 4" key="1">
    <citation type="submission" date="2023-10" db="EMBL/GenBank/DDBJ databases">
        <title>Complete genome sequence of Shewanella sp. DAU334.</title>
        <authorList>
            <person name="Lee Y.-S."/>
            <person name="Jeong H.-R."/>
            <person name="Hwang E.-J."/>
            <person name="Choi Y.-L."/>
            <person name="Kim G.-D."/>
        </authorList>
    </citation>
    <scope>NUCLEOTIDE SEQUENCE [LARGE SCALE GENOMIC DNA]</scope>
    <source>
        <strain evidence="3 4">DAU334</strain>
    </source>
</reference>
<dbReference type="InterPro" id="IPR003607">
    <property type="entry name" value="HD/PDEase_dom"/>
</dbReference>
<sequence length="396" mass="43633">MSKGVKIPVSQLMVGITIKLPLSWTQHPFLFNQFEIETTAQIEIVKSLNLTYVYLIAGRELINATQNVPIVAVVEKTPEEHAEEQLASLRKSLRISQNRFQKCAFECRTAFSKVSAEPERAFRSTAGLVEVLMDHIKETPTPNLALVSSVDEAGINEHCVSVAVLSMMLGSVVKCSDDELRDIAMGALLHDVGKQKVPDAIRRKKTNLSEHEINFLKMHPKFGYDLMTKQDIFPETVLDIVLHHHEAADGSGHPDGLKGDAIALTTQIVALVDDFESILRVKGRSPQVALGYLFKNRTAKHSPALISAFVKALGIYPPGTLVQLTNGQVAKVLVTTSVVKQPHVFACDINGDNSAFRFLIEEDIAIEKVIKADELSHAAEKALDPMKAISFYFSSL</sequence>
<dbReference type="PANTHER" id="PTHR43155">
    <property type="entry name" value="CYCLIC DI-GMP PHOSPHODIESTERASE PA4108-RELATED"/>
    <property type="match status" value="1"/>
</dbReference>
<keyword evidence="4" id="KW-1185">Reference proteome</keyword>
<proteinExistence type="predicted"/>
<dbReference type="InterPro" id="IPR037522">
    <property type="entry name" value="HD_GYP_dom"/>
</dbReference>
<protein>
    <submittedName>
        <fullName evidence="3">DUF3391 domain-containing protein</fullName>
    </submittedName>
</protein>
<dbReference type="SMART" id="SM00471">
    <property type="entry name" value="HDc"/>
    <property type="match status" value="1"/>
</dbReference>
<accession>A0ABZ0JUD0</accession>
<dbReference type="SUPFAM" id="SSF109604">
    <property type="entry name" value="HD-domain/PDEase-like"/>
    <property type="match status" value="1"/>
</dbReference>
<feature type="domain" description="HD" evidence="1">
    <location>
        <begin position="155"/>
        <end position="278"/>
    </location>
</feature>
<evidence type="ECO:0000259" key="1">
    <source>
        <dbReference type="PROSITE" id="PS51831"/>
    </source>
</evidence>
<organism evidence="3 4">
    <name type="scientific">Shewanella youngdeokensis</name>
    <dbReference type="NCBI Taxonomy" id="2999068"/>
    <lineage>
        <taxon>Bacteria</taxon>
        <taxon>Pseudomonadati</taxon>
        <taxon>Pseudomonadota</taxon>
        <taxon>Gammaproteobacteria</taxon>
        <taxon>Alteromonadales</taxon>
        <taxon>Shewanellaceae</taxon>
        <taxon>Shewanella</taxon>
    </lineage>
</organism>